<keyword evidence="4" id="KW-1185">Reference proteome</keyword>
<dbReference type="InterPro" id="IPR029068">
    <property type="entry name" value="Glyas_Bleomycin-R_OHBP_Dase"/>
</dbReference>
<name>A0ABS2B165_9BURK</name>
<gene>
    <name evidence="3" type="ORF">JQK92_09825</name>
</gene>
<dbReference type="Gene3D" id="3.10.180.10">
    <property type="entry name" value="2,3-Dihydroxybiphenyl 1,2-Dioxygenase, domain 1"/>
    <property type="match status" value="1"/>
</dbReference>
<dbReference type="EMBL" id="JAFCIQ010000005">
    <property type="protein sequence ID" value="MBM2766722.1"/>
    <property type="molecule type" value="Genomic_DNA"/>
</dbReference>
<sequence length="142" mass="15687">MTDFQFKHIALSVGDLDRQRDFYASALGFAEELARIEIPEMQTRLLILRNPAGVEIELVEYAESIASPRVGLSEVARRQGYFSWALTVSDLERAFEMVVAAGAIAVSTPRDAGRPGVRFAYVQDPEGNFIELLQFCGAESGN</sequence>
<dbReference type="Pfam" id="PF00903">
    <property type="entry name" value="Glyoxalase"/>
    <property type="match status" value="1"/>
</dbReference>
<protein>
    <submittedName>
        <fullName evidence="3">VOC family protein</fullName>
    </submittedName>
</protein>
<dbReference type="SUPFAM" id="SSF54593">
    <property type="entry name" value="Glyoxalase/Bleomycin resistance protein/Dihydroxybiphenyl dioxygenase"/>
    <property type="match status" value="1"/>
</dbReference>
<dbReference type="PANTHER" id="PTHR43048:SF5">
    <property type="entry name" value="BLR5325 PROTEIN"/>
    <property type="match status" value="1"/>
</dbReference>
<dbReference type="PROSITE" id="PS51819">
    <property type="entry name" value="VOC"/>
    <property type="match status" value="1"/>
</dbReference>
<comment type="caution">
    <text evidence="3">The sequence shown here is derived from an EMBL/GenBank/DDBJ whole genome shotgun (WGS) entry which is preliminary data.</text>
</comment>
<dbReference type="GeneID" id="56499285"/>
<dbReference type="Proteomes" id="UP000755577">
    <property type="component" value="Unassembled WGS sequence"/>
</dbReference>
<proteinExistence type="predicted"/>
<evidence type="ECO:0000313" key="4">
    <source>
        <dbReference type="Proteomes" id="UP000755577"/>
    </source>
</evidence>
<dbReference type="CDD" id="cd06587">
    <property type="entry name" value="VOC"/>
    <property type="match status" value="1"/>
</dbReference>
<dbReference type="RefSeq" id="WP_096502639.1">
    <property type="nucleotide sequence ID" value="NZ_CABVLY010000003.1"/>
</dbReference>
<evidence type="ECO:0000256" key="1">
    <source>
        <dbReference type="ARBA" id="ARBA00022723"/>
    </source>
</evidence>
<organism evidence="3 4">
    <name type="scientific">Burkholderia anthina</name>
    <dbReference type="NCBI Taxonomy" id="179879"/>
    <lineage>
        <taxon>Bacteria</taxon>
        <taxon>Pseudomonadati</taxon>
        <taxon>Pseudomonadota</taxon>
        <taxon>Betaproteobacteria</taxon>
        <taxon>Burkholderiales</taxon>
        <taxon>Burkholderiaceae</taxon>
        <taxon>Burkholderia</taxon>
        <taxon>Burkholderia cepacia complex</taxon>
    </lineage>
</organism>
<evidence type="ECO:0000259" key="2">
    <source>
        <dbReference type="PROSITE" id="PS51819"/>
    </source>
</evidence>
<reference evidence="3 4" key="1">
    <citation type="submission" date="2021-02" db="EMBL/GenBank/DDBJ databases">
        <title>Draft genome of the type strains Burkholderia anthina DSM16086.</title>
        <authorList>
            <person name="Hertel R."/>
            <person name="Meissner J."/>
            <person name="Poehlein A."/>
            <person name="Daniel R."/>
            <person name="Commichau F.M."/>
        </authorList>
    </citation>
    <scope>NUCLEOTIDE SEQUENCE [LARGE SCALE GENOMIC DNA]</scope>
    <source>
        <strain evidence="3 4">DSM 16086</strain>
    </source>
</reference>
<dbReference type="InterPro" id="IPR037523">
    <property type="entry name" value="VOC_core"/>
</dbReference>
<dbReference type="InterPro" id="IPR004360">
    <property type="entry name" value="Glyas_Fos-R_dOase_dom"/>
</dbReference>
<accession>A0ABS2B165</accession>
<dbReference type="InterPro" id="IPR051785">
    <property type="entry name" value="MMCE/EMCE_epimerase"/>
</dbReference>
<feature type="domain" description="VOC" evidence="2">
    <location>
        <begin position="5"/>
        <end position="135"/>
    </location>
</feature>
<dbReference type="PANTHER" id="PTHR43048">
    <property type="entry name" value="METHYLMALONYL-COA EPIMERASE"/>
    <property type="match status" value="1"/>
</dbReference>
<evidence type="ECO:0000313" key="3">
    <source>
        <dbReference type="EMBL" id="MBM2766722.1"/>
    </source>
</evidence>
<keyword evidence="1" id="KW-0479">Metal-binding</keyword>